<accession>A0A7K3WDM4</accession>
<evidence type="ECO:0000313" key="1">
    <source>
        <dbReference type="EMBL" id="NEL54467.1"/>
    </source>
</evidence>
<comment type="caution">
    <text evidence="1">The sequence shown here is derived from an EMBL/GenBank/DDBJ whole genome shotgun (WGS) entry which is preliminary data.</text>
</comment>
<reference evidence="1 2" key="1">
    <citation type="submission" date="2020-02" db="EMBL/GenBank/DDBJ databases">
        <title>The whole genome sequence of CPCC 205119.</title>
        <authorList>
            <person name="Jiang Z."/>
        </authorList>
    </citation>
    <scope>NUCLEOTIDE SEQUENCE [LARGE SCALE GENOMIC DNA]</scope>
    <source>
        <strain evidence="1 2">CPCC 205119</strain>
    </source>
</reference>
<dbReference type="Proteomes" id="UP000470470">
    <property type="component" value="Unassembled WGS sequence"/>
</dbReference>
<organism evidence="1 2">
    <name type="scientific">Goekera deserti</name>
    <dbReference type="NCBI Taxonomy" id="2497753"/>
    <lineage>
        <taxon>Bacteria</taxon>
        <taxon>Bacillati</taxon>
        <taxon>Actinomycetota</taxon>
        <taxon>Actinomycetes</taxon>
        <taxon>Geodermatophilales</taxon>
        <taxon>Geodermatophilaceae</taxon>
        <taxon>Goekera</taxon>
    </lineage>
</organism>
<keyword evidence="2" id="KW-1185">Reference proteome</keyword>
<dbReference type="AlphaFoldDB" id="A0A7K3WDM4"/>
<sequence>MSGEIVTEIDDGEDPDAVAMARDIVDSQRAEITGMEQLFTVAGG</sequence>
<dbReference type="EMBL" id="JAAGWK010000012">
    <property type="protein sequence ID" value="NEL54467.1"/>
    <property type="molecule type" value="Genomic_DNA"/>
</dbReference>
<dbReference type="InterPro" id="IPR012347">
    <property type="entry name" value="Ferritin-like"/>
</dbReference>
<proteinExistence type="predicted"/>
<dbReference type="Gene3D" id="1.20.1260.10">
    <property type="match status" value="1"/>
</dbReference>
<evidence type="ECO:0000313" key="2">
    <source>
        <dbReference type="Proteomes" id="UP000470470"/>
    </source>
</evidence>
<name>A0A7K3WDM4_9ACTN</name>
<gene>
    <name evidence="1" type="ORF">G1H19_10690</name>
</gene>
<protein>
    <submittedName>
        <fullName evidence="1">DUF305 domain-containing protein</fullName>
    </submittedName>
</protein>